<evidence type="ECO:0000313" key="3">
    <source>
        <dbReference type="Proteomes" id="UP000465305"/>
    </source>
</evidence>
<feature type="domain" description="ChrR-like cupin" evidence="1">
    <location>
        <begin position="26"/>
        <end position="121"/>
    </location>
</feature>
<evidence type="ECO:0000259" key="1">
    <source>
        <dbReference type="Pfam" id="PF12973"/>
    </source>
</evidence>
<dbReference type="Gene3D" id="2.60.120.10">
    <property type="entry name" value="Jelly Rolls"/>
    <property type="match status" value="1"/>
</dbReference>
<organism evidence="2 3">
    <name type="scientific">Mycolicibacter algericus</name>
    <name type="common">Mycobacterium algericum</name>
    <dbReference type="NCBI Taxonomy" id="1288388"/>
    <lineage>
        <taxon>Bacteria</taxon>
        <taxon>Bacillati</taxon>
        <taxon>Actinomycetota</taxon>
        <taxon>Actinomycetes</taxon>
        <taxon>Mycobacteriales</taxon>
        <taxon>Mycobacteriaceae</taxon>
        <taxon>Mycolicibacter</taxon>
    </lineage>
</organism>
<sequence>MDDHLVYRGKAKTNPNVDLWDSKGTYIVNCDDVPWTPVRPGEWGKLLNFDPASGKYTVLYKLAAGGTVPVHTHLGATEFFVLQGSFGYEAGVVGANGYGFEYPFAVHEPVASQDEDLIMLVINYGNTQEFNEDGTPGPVVGMAGFIEQCRANNALKHLEEHLPFPPKMG</sequence>
<evidence type="ECO:0000313" key="2">
    <source>
        <dbReference type="EMBL" id="GFG83978.1"/>
    </source>
</evidence>
<dbReference type="RefSeq" id="WP_083039161.1">
    <property type="nucleotide sequence ID" value="NZ_BLKY01000001.1"/>
</dbReference>
<protein>
    <recommendedName>
        <fullName evidence="1">ChrR-like cupin domain-containing protein</fullName>
    </recommendedName>
</protein>
<dbReference type="InterPro" id="IPR011051">
    <property type="entry name" value="RmlC_Cupin_sf"/>
</dbReference>
<dbReference type="SUPFAM" id="SSF51182">
    <property type="entry name" value="RmlC-like cupins"/>
    <property type="match status" value="1"/>
</dbReference>
<gene>
    <name evidence="2" type="ORF">MALGJ_06540</name>
</gene>
<accession>A0A7I9Y5M2</accession>
<dbReference type="EMBL" id="BLKY01000001">
    <property type="protein sequence ID" value="GFG83978.1"/>
    <property type="molecule type" value="Genomic_DNA"/>
</dbReference>
<dbReference type="AlphaFoldDB" id="A0A7I9Y5M2"/>
<dbReference type="InterPro" id="IPR025979">
    <property type="entry name" value="ChrR-like_cupin_dom"/>
</dbReference>
<comment type="caution">
    <text evidence="2">The sequence shown here is derived from an EMBL/GenBank/DDBJ whole genome shotgun (WGS) entry which is preliminary data.</text>
</comment>
<reference evidence="2 3" key="1">
    <citation type="journal article" date="2019" name="Emerg. Microbes Infect.">
        <title>Comprehensive subspecies identification of 175 nontuberculous mycobacteria species based on 7547 genomic profiles.</title>
        <authorList>
            <person name="Matsumoto Y."/>
            <person name="Kinjo T."/>
            <person name="Motooka D."/>
            <person name="Nabeya D."/>
            <person name="Jung N."/>
            <person name="Uechi K."/>
            <person name="Horii T."/>
            <person name="Iida T."/>
            <person name="Fujita J."/>
            <person name="Nakamura S."/>
        </authorList>
    </citation>
    <scope>NUCLEOTIDE SEQUENCE [LARGE SCALE GENOMIC DNA]</scope>
    <source>
        <strain evidence="2 3">JCM 30723</strain>
    </source>
</reference>
<dbReference type="Pfam" id="PF12973">
    <property type="entry name" value="Cupin_7"/>
    <property type="match status" value="1"/>
</dbReference>
<dbReference type="InterPro" id="IPR014710">
    <property type="entry name" value="RmlC-like_jellyroll"/>
</dbReference>
<name>A0A7I9Y5M2_MYCAL</name>
<proteinExistence type="predicted"/>
<dbReference type="Proteomes" id="UP000465305">
    <property type="component" value="Unassembled WGS sequence"/>
</dbReference>